<protein>
    <recommendedName>
        <fullName evidence="3">Restriction endonuclease type IV Mrr domain-containing protein</fullName>
    </recommendedName>
</protein>
<comment type="caution">
    <text evidence="1">The sequence shown here is derived from an EMBL/GenBank/DDBJ whole genome shotgun (WGS) entry which is preliminary data.</text>
</comment>
<reference evidence="1 2" key="1">
    <citation type="submission" date="2017-02" db="EMBL/GenBank/DDBJ databases">
        <title>The new phylogeny of genus Mycobacterium.</title>
        <authorList>
            <person name="Tortoli E."/>
            <person name="Trovato A."/>
            <person name="Cirillo D.M."/>
        </authorList>
    </citation>
    <scope>NUCLEOTIDE SEQUENCE [LARGE SCALE GENOMIC DNA]</scope>
    <source>
        <strain evidence="1 2">DSM 44338</strain>
    </source>
</reference>
<dbReference type="EMBL" id="MVIM01000001">
    <property type="protein sequence ID" value="ORB68795.1"/>
    <property type="molecule type" value="Genomic_DNA"/>
</dbReference>
<evidence type="ECO:0008006" key="3">
    <source>
        <dbReference type="Google" id="ProtNLM"/>
    </source>
</evidence>
<accession>A0A1X0K1U0</accession>
<dbReference type="RefSeq" id="WP_083123609.1">
    <property type="nucleotide sequence ID" value="NZ_MVIM01000001.1"/>
</dbReference>
<organism evidence="1 2">
    <name type="scientific">Mycolicibacterium tusciae</name>
    <dbReference type="NCBI Taxonomy" id="75922"/>
    <lineage>
        <taxon>Bacteria</taxon>
        <taxon>Bacillati</taxon>
        <taxon>Actinomycetota</taxon>
        <taxon>Actinomycetes</taxon>
        <taxon>Mycobacteriales</taxon>
        <taxon>Mycobacteriaceae</taxon>
        <taxon>Mycolicibacterium</taxon>
    </lineage>
</organism>
<dbReference type="OrthoDB" id="4202952at2"/>
<sequence length="584" mass="64328">MEWTRQSGEAVEVVVGMLLCSQHPNAVRIRPSQGDAGIDIFIPGPSGWGREREVWQVKRYCRNLTGTEKRAIKRSFAKVVTASNKEDWRIMKWHLVMPLDLTTQNLGWLNTYIADACVDFPYETHGLLLCDTLAANYPKVIDYYLRDGKGRLQAQMDNLTKILSGRLDRQENEPLMPADVVSDLGAIHKALNACDPFYKYNFDVSDKPPPDEPSPDDEGLVAAWAMCQDSVWVTIKIYALSLAALEERPITWRLQLAVPAFDDELRTQVQKFIDYGGPLSMPAGTVSGFLDLPAGLGGDLSGSSLQVVNVVEQSVNDEETELAIAMLAPDSDTVIAKTTIKQTEFSRGQGGARSIWVDNAELFTIEMLARDADRRQLSWNFNVEYNLDGRRPADIVDSLKFLAAMHAPNRIGIGSTYGPEEFSSGGLAPSSDRDREAGRWAAVADALARIQDHVAVLLRMPAEMTGNQSVAILEAAKLLAGETRTGAMTGNFTVVRQQTQIEPQLDTVYEFVAIKALKITLGNDEIPVGKEALFFRGMYTEIGDEEFTIGPMAEGTSGRYTGDIDAGRVFARVAPAIADDESPR</sequence>
<name>A0A1X0K1U0_9MYCO</name>
<proteinExistence type="predicted"/>
<evidence type="ECO:0000313" key="2">
    <source>
        <dbReference type="Proteomes" id="UP000192411"/>
    </source>
</evidence>
<dbReference type="Proteomes" id="UP000192411">
    <property type="component" value="Unassembled WGS sequence"/>
</dbReference>
<dbReference type="AlphaFoldDB" id="A0A1X0K1U0"/>
<gene>
    <name evidence="1" type="ORF">BST47_02595</name>
</gene>
<keyword evidence="2" id="KW-1185">Reference proteome</keyword>
<dbReference type="STRING" id="75922.BST47_02595"/>
<evidence type="ECO:0000313" key="1">
    <source>
        <dbReference type="EMBL" id="ORB68795.1"/>
    </source>
</evidence>